<evidence type="ECO:0000256" key="17">
    <source>
        <dbReference type="ARBA" id="ARBA00022840"/>
    </source>
</evidence>
<dbReference type="EC" id="2.7.11.1" evidence="5"/>
<evidence type="ECO:0000256" key="15">
    <source>
        <dbReference type="ARBA" id="ARBA00022777"/>
    </source>
</evidence>
<evidence type="ECO:0000256" key="7">
    <source>
        <dbReference type="ARBA" id="ARBA00022527"/>
    </source>
</evidence>
<dbReference type="InterPro" id="IPR008271">
    <property type="entry name" value="Ser/Thr_kinase_AS"/>
</dbReference>
<keyword evidence="7" id="KW-0723">Serine/threonine-protein kinase</keyword>
<reference evidence="30" key="1">
    <citation type="journal article" date="2021" name="bioRxiv">
        <title>Whole Genome Assembly and Annotation of Northern Wild Rice, Zizania palustris L., Supports a Whole Genome Duplication in the Zizania Genus.</title>
        <authorList>
            <person name="Haas M."/>
            <person name="Kono T."/>
            <person name="Macchietto M."/>
            <person name="Millas R."/>
            <person name="McGilp L."/>
            <person name="Shao M."/>
            <person name="Duquette J."/>
            <person name="Hirsch C.N."/>
            <person name="Kimball J."/>
        </authorList>
    </citation>
    <scope>NUCLEOTIDE SEQUENCE</scope>
    <source>
        <tissue evidence="30">Fresh leaf tissue</tissue>
    </source>
</reference>
<evidence type="ECO:0000313" key="31">
    <source>
        <dbReference type="Proteomes" id="UP000729402"/>
    </source>
</evidence>
<organism evidence="30 31">
    <name type="scientific">Zizania palustris</name>
    <name type="common">Northern wild rice</name>
    <dbReference type="NCBI Taxonomy" id="103762"/>
    <lineage>
        <taxon>Eukaryota</taxon>
        <taxon>Viridiplantae</taxon>
        <taxon>Streptophyta</taxon>
        <taxon>Embryophyta</taxon>
        <taxon>Tracheophyta</taxon>
        <taxon>Spermatophyta</taxon>
        <taxon>Magnoliopsida</taxon>
        <taxon>Liliopsida</taxon>
        <taxon>Poales</taxon>
        <taxon>Poaceae</taxon>
        <taxon>BOP clade</taxon>
        <taxon>Oryzoideae</taxon>
        <taxon>Oryzeae</taxon>
        <taxon>Zizaniinae</taxon>
        <taxon>Zizania</taxon>
    </lineage>
</organism>
<gene>
    <name evidence="30" type="ORF">GUJ93_ZPchr0011g27078</name>
</gene>
<keyword evidence="13" id="KW-0677">Repeat</keyword>
<feature type="domain" description="Protein kinase" evidence="29">
    <location>
        <begin position="815"/>
        <end position="1123"/>
    </location>
</feature>
<evidence type="ECO:0000256" key="21">
    <source>
        <dbReference type="ARBA" id="ARBA00023180"/>
    </source>
</evidence>
<sequence length="1126" mass="120611">MAMGWHAPCTATALPSIAAPPLLAGFGGPKARSGAPAAGSDAPVTVGFPSSFGLAAGALSSMAAGALSSLATGALSSLAAGAPSSPLQRVGCRHRSPLLPHCAAADGSSSSSRHVSADELALLSFKSMLSNQSEGWLASWNASNHLCSWAGVSCSHRHPDRVVSLLMNSGNLSGRISPFLGNMSFLRELDLGGNLLVGEIPQELGRLSRLVSLNLSENSLRGSIPVAITRGCTNLTSLDLSSNELQGSIPFQIGTTMKKLAILSLWKNSLSGEIPLSLTELPLLRILYLDSNKLSGEIPPGLGNLTSLLKLYLFDNTLSGVIPSSLGQLPILTFLDLNHNNLTGEIPDPIWNISSLVGLGLHYNMLSGSLPANAFSALPHLQKVIMHHNQFYGFIPASVANATNISILALGANYFSGVVPPEVGSLRNLDILLLAETSLEAKEPNDWKFMTALTNCSNLQFLELDSCKFSGHLPDSVSNLSSSLVDLSIGGNELSGSIPKDIGNLINLQSLLLENNLISGSIPSSISKLKDLHRLSIFNNRISGSLPLTIGNLTQLNNLELNGNVISGAIPSTLGNLTELFELNVAHNNFTGTIPVEIFSIPTLSEILDVSYNKLEGSIPQEIGKLKNIVEFHVESNRLSGEIPSTFGECQLLQFLFLQDNFLNGSIPIALSQLKGLDTLDVSSNNLSGHIPTFLSNLSMLSYLNLSFNNFVGEVPTLGVFSNASAFSIQGNGKLCGGIRDLHLPRCTSQRQHLRKNFLVIPIVVSLVVTLLLLLLLYKLLMGCNKIKTMIPSTTSMEGHPLISYSKLVRATDSFSSTNLLGSGSFGSVYKGELDNQAGQSNDIIAVKVLKLQTPGALKSFTAECEALRNLRHRNLVKIITACSSIDNRGNDFKAIVFDFMPNGSLEDWLHPDTNNQRHLNLLERVSILLDVANALDYLHYHGPTPVVHCDLKPSNVLLDADIVAHVGDFGLAKILVEGNSLLQQSTSSMGFRGTIGYAPPEYGAGNMVSTHGDIYSYGILVLETVTRKRPTGRKFLQGLNLHEYVELSLHDGVIVDVVDPQLSLGLENELDTLDNSSYKGRVIGCLVSLLRLGLSCSQEMPSNRMSTRDIIKELSAIKQPLLGFT</sequence>
<dbReference type="GO" id="GO:0005886">
    <property type="term" value="C:plasma membrane"/>
    <property type="evidence" value="ECO:0007669"/>
    <property type="project" value="UniProtKB-SubCell"/>
</dbReference>
<dbReference type="SMART" id="SM00369">
    <property type="entry name" value="LRR_TYP"/>
    <property type="match status" value="11"/>
</dbReference>
<keyword evidence="17 27" id="KW-0067">ATP-binding</keyword>
<evidence type="ECO:0000256" key="6">
    <source>
        <dbReference type="ARBA" id="ARBA00022475"/>
    </source>
</evidence>
<dbReference type="Pfam" id="PF00069">
    <property type="entry name" value="Pkinase"/>
    <property type="match status" value="1"/>
</dbReference>
<feature type="transmembrane region" description="Helical" evidence="28">
    <location>
        <begin position="758"/>
        <end position="781"/>
    </location>
</feature>
<comment type="caution">
    <text evidence="30">The sequence shown here is derived from an EMBL/GenBank/DDBJ whole genome shotgun (WGS) entry which is preliminary data.</text>
</comment>
<keyword evidence="8" id="KW-0597">Phosphoprotein</keyword>
<evidence type="ECO:0000256" key="8">
    <source>
        <dbReference type="ARBA" id="ARBA00022553"/>
    </source>
</evidence>
<comment type="function">
    <text evidence="25">The processed protein kinase Xa21 chain released by protein cleavage after X.oryzae pv. oryzae protein Ax21 detection translocates into the nucleus where it can bind and regulate WRKY62, a transcription factor. Confers resistance to the bacterial pathogen X.oryzae pv. oryzae (Xoo).</text>
</comment>
<keyword evidence="12" id="KW-0732">Signal</keyword>
<dbReference type="InterPro" id="IPR017441">
    <property type="entry name" value="Protein_kinase_ATP_BS"/>
</dbReference>
<keyword evidence="10" id="KW-0808">Transferase</keyword>
<evidence type="ECO:0000256" key="9">
    <source>
        <dbReference type="ARBA" id="ARBA00022614"/>
    </source>
</evidence>
<dbReference type="InterPro" id="IPR000719">
    <property type="entry name" value="Prot_kinase_dom"/>
</dbReference>
<comment type="catalytic activity">
    <reaction evidence="23">
        <text>L-seryl-[protein] + ATP = O-phospho-L-seryl-[protein] + ADP + H(+)</text>
        <dbReference type="Rhea" id="RHEA:17989"/>
        <dbReference type="Rhea" id="RHEA-COMP:9863"/>
        <dbReference type="Rhea" id="RHEA-COMP:11604"/>
        <dbReference type="ChEBI" id="CHEBI:15378"/>
        <dbReference type="ChEBI" id="CHEBI:29999"/>
        <dbReference type="ChEBI" id="CHEBI:30616"/>
        <dbReference type="ChEBI" id="CHEBI:83421"/>
        <dbReference type="ChEBI" id="CHEBI:456216"/>
        <dbReference type="EC" id="2.7.11.1"/>
    </reaction>
</comment>
<keyword evidence="15" id="KW-0418">Kinase</keyword>
<evidence type="ECO:0000256" key="18">
    <source>
        <dbReference type="ARBA" id="ARBA00022989"/>
    </source>
</evidence>
<evidence type="ECO:0000256" key="12">
    <source>
        <dbReference type="ARBA" id="ARBA00022729"/>
    </source>
</evidence>
<dbReference type="GO" id="GO:0005524">
    <property type="term" value="F:ATP binding"/>
    <property type="evidence" value="ECO:0007669"/>
    <property type="project" value="UniProtKB-UniRule"/>
</dbReference>
<dbReference type="PROSITE" id="PS50011">
    <property type="entry name" value="PROTEIN_KINASE_DOM"/>
    <property type="match status" value="1"/>
</dbReference>
<dbReference type="EMBL" id="JAAALK010000081">
    <property type="protein sequence ID" value="KAG8089121.1"/>
    <property type="molecule type" value="Genomic_DNA"/>
</dbReference>
<evidence type="ECO:0000256" key="5">
    <source>
        <dbReference type="ARBA" id="ARBA00012513"/>
    </source>
</evidence>
<evidence type="ECO:0000256" key="4">
    <source>
        <dbReference type="ARBA" id="ARBA00008684"/>
    </source>
</evidence>
<evidence type="ECO:0000256" key="11">
    <source>
        <dbReference type="ARBA" id="ARBA00022692"/>
    </source>
</evidence>
<reference evidence="30" key="2">
    <citation type="submission" date="2021-02" db="EMBL/GenBank/DDBJ databases">
        <authorList>
            <person name="Kimball J.A."/>
            <person name="Haas M.W."/>
            <person name="Macchietto M."/>
            <person name="Kono T."/>
            <person name="Duquette J."/>
            <person name="Shao M."/>
        </authorList>
    </citation>
    <scope>NUCLEOTIDE SEQUENCE</scope>
    <source>
        <tissue evidence="30">Fresh leaf tissue</tissue>
    </source>
</reference>
<evidence type="ECO:0000256" key="13">
    <source>
        <dbReference type="ARBA" id="ARBA00022737"/>
    </source>
</evidence>
<comment type="subcellular location">
    <subcellularLocation>
        <location evidence="2">Cell membrane</location>
        <topology evidence="2">Single-pass type I membrane protein</topology>
    </subcellularLocation>
    <subcellularLocation>
        <location evidence="3">Endoplasmic reticulum membrane</location>
        <topology evidence="3">Single-pass membrane protein</topology>
    </subcellularLocation>
</comment>
<comment type="catalytic activity">
    <reaction evidence="22">
        <text>L-threonyl-[protein] + ATP = O-phospho-L-threonyl-[protein] + ADP + H(+)</text>
        <dbReference type="Rhea" id="RHEA:46608"/>
        <dbReference type="Rhea" id="RHEA-COMP:11060"/>
        <dbReference type="Rhea" id="RHEA-COMP:11605"/>
        <dbReference type="ChEBI" id="CHEBI:15378"/>
        <dbReference type="ChEBI" id="CHEBI:30013"/>
        <dbReference type="ChEBI" id="CHEBI:30616"/>
        <dbReference type="ChEBI" id="CHEBI:61977"/>
        <dbReference type="ChEBI" id="CHEBI:456216"/>
        <dbReference type="EC" id="2.7.11.1"/>
    </reaction>
</comment>
<evidence type="ECO:0000256" key="25">
    <source>
        <dbReference type="ARBA" id="ARBA00056628"/>
    </source>
</evidence>
<dbReference type="FunFam" id="3.30.200.20:FF:000432">
    <property type="entry name" value="LRR receptor-like serine/threonine-protein kinase EFR"/>
    <property type="match status" value="1"/>
</dbReference>
<keyword evidence="6" id="KW-1003">Cell membrane</keyword>
<evidence type="ECO:0000259" key="29">
    <source>
        <dbReference type="PROSITE" id="PS50011"/>
    </source>
</evidence>
<evidence type="ECO:0000256" key="1">
    <source>
        <dbReference type="ARBA" id="ARBA00001936"/>
    </source>
</evidence>
<evidence type="ECO:0000256" key="20">
    <source>
        <dbReference type="ARBA" id="ARBA00023170"/>
    </source>
</evidence>
<dbReference type="InterPro" id="IPR003591">
    <property type="entry name" value="Leu-rich_rpt_typical-subtyp"/>
</dbReference>
<evidence type="ECO:0000313" key="30">
    <source>
        <dbReference type="EMBL" id="KAG8089121.1"/>
    </source>
</evidence>
<keyword evidence="16" id="KW-0256">Endoplasmic reticulum</keyword>
<keyword evidence="18 28" id="KW-1133">Transmembrane helix</keyword>
<evidence type="ECO:0000256" key="10">
    <source>
        <dbReference type="ARBA" id="ARBA00022679"/>
    </source>
</evidence>
<evidence type="ECO:0000256" key="24">
    <source>
        <dbReference type="ARBA" id="ARBA00054320"/>
    </source>
</evidence>
<evidence type="ECO:0000256" key="28">
    <source>
        <dbReference type="SAM" id="Phobius"/>
    </source>
</evidence>
<dbReference type="PANTHER" id="PTHR27008:SF476">
    <property type="entry name" value="OS11G0569800 PROTEIN"/>
    <property type="match status" value="1"/>
</dbReference>
<dbReference type="InterPro" id="IPR013210">
    <property type="entry name" value="LRR_N_plant-typ"/>
</dbReference>
<dbReference type="PROSITE" id="PS00108">
    <property type="entry name" value="PROTEIN_KINASE_ST"/>
    <property type="match status" value="1"/>
</dbReference>
<dbReference type="InterPro" id="IPR001611">
    <property type="entry name" value="Leu-rich_rpt"/>
</dbReference>
<feature type="binding site" evidence="27">
    <location>
        <position position="848"/>
    </location>
    <ligand>
        <name>ATP</name>
        <dbReference type="ChEBI" id="CHEBI:30616"/>
    </ligand>
</feature>
<dbReference type="PANTHER" id="PTHR27008">
    <property type="entry name" value="OS04G0122200 PROTEIN"/>
    <property type="match status" value="1"/>
</dbReference>
<keyword evidence="31" id="KW-1185">Reference proteome</keyword>
<dbReference type="Pfam" id="PF23598">
    <property type="entry name" value="LRR_14"/>
    <property type="match status" value="1"/>
</dbReference>
<keyword evidence="19 28" id="KW-0472">Membrane</keyword>
<dbReference type="FunFam" id="3.80.10.10:FF:000275">
    <property type="entry name" value="Leucine-rich repeat receptor-like protein kinase"/>
    <property type="match status" value="1"/>
</dbReference>
<name>A0A8J5WHR7_ZIZPA</name>
<evidence type="ECO:0000256" key="26">
    <source>
        <dbReference type="ARBA" id="ARBA00072040"/>
    </source>
</evidence>
<dbReference type="Pfam" id="PF00560">
    <property type="entry name" value="LRR_1"/>
    <property type="match status" value="8"/>
</dbReference>
<evidence type="ECO:0000256" key="16">
    <source>
        <dbReference type="ARBA" id="ARBA00022824"/>
    </source>
</evidence>
<dbReference type="Pfam" id="PF08263">
    <property type="entry name" value="LRRNT_2"/>
    <property type="match status" value="1"/>
</dbReference>
<proteinExistence type="inferred from homology"/>
<dbReference type="FunFam" id="3.80.10.10:FF:000288">
    <property type="entry name" value="LRR receptor-like serine/threonine-protein kinase EFR"/>
    <property type="match status" value="1"/>
</dbReference>
<evidence type="ECO:0000256" key="27">
    <source>
        <dbReference type="PROSITE-ProRule" id="PRU10141"/>
    </source>
</evidence>
<evidence type="ECO:0000256" key="22">
    <source>
        <dbReference type="ARBA" id="ARBA00047899"/>
    </source>
</evidence>
<comment type="function">
    <text evidence="24">Receptor kinase that detects X.oryzae pv. oryzae protein Ax21 to promote innate immunity. Following X.oryzae pv. oryzae protein Ax21 detection, undergoes cleavage, releasing the processed protein kinase Xa21 chain.</text>
</comment>
<dbReference type="FunFam" id="3.80.10.10:FF:001158">
    <property type="entry name" value="Leucine-rich repeat protein kinase family protein"/>
    <property type="match status" value="1"/>
</dbReference>
<dbReference type="PROSITE" id="PS00107">
    <property type="entry name" value="PROTEIN_KINASE_ATP"/>
    <property type="match status" value="1"/>
</dbReference>
<accession>A0A8J5WHR7</accession>
<dbReference type="GO" id="GO:0004674">
    <property type="term" value="F:protein serine/threonine kinase activity"/>
    <property type="evidence" value="ECO:0007669"/>
    <property type="project" value="UniProtKB-KW"/>
</dbReference>
<dbReference type="GO" id="GO:0005789">
    <property type="term" value="C:endoplasmic reticulum membrane"/>
    <property type="evidence" value="ECO:0007669"/>
    <property type="project" value="UniProtKB-SubCell"/>
</dbReference>
<protein>
    <recommendedName>
        <fullName evidence="26">Receptor kinase-like protein Xa21</fullName>
        <ecNumber evidence="5">2.7.11.1</ecNumber>
    </recommendedName>
</protein>
<comment type="cofactor">
    <cofactor evidence="1">
        <name>Mn(2+)</name>
        <dbReference type="ChEBI" id="CHEBI:29035"/>
    </cofactor>
</comment>
<dbReference type="FunFam" id="1.10.510.10:FF:000358">
    <property type="entry name" value="Putative leucine-rich repeat receptor-like serine/threonine-protein kinase"/>
    <property type="match status" value="1"/>
</dbReference>
<keyword evidence="20" id="KW-0675">Receptor</keyword>
<dbReference type="AlphaFoldDB" id="A0A8J5WHR7"/>
<evidence type="ECO:0000256" key="14">
    <source>
        <dbReference type="ARBA" id="ARBA00022741"/>
    </source>
</evidence>
<dbReference type="InterPro" id="IPR055414">
    <property type="entry name" value="LRR_R13L4/SHOC2-like"/>
</dbReference>
<dbReference type="InterPro" id="IPR051809">
    <property type="entry name" value="Plant_receptor-like_S/T_kinase"/>
</dbReference>
<keyword evidence="21" id="KW-0325">Glycoprotein</keyword>
<dbReference type="SMART" id="SM00220">
    <property type="entry name" value="S_TKc"/>
    <property type="match status" value="1"/>
</dbReference>
<keyword evidence="9" id="KW-0433">Leucine-rich repeat</keyword>
<evidence type="ECO:0000256" key="19">
    <source>
        <dbReference type="ARBA" id="ARBA00023136"/>
    </source>
</evidence>
<keyword evidence="14 27" id="KW-0547">Nucleotide-binding</keyword>
<comment type="similarity">
    <text evidence="4">Belongs to the protein kinase superfamily. Ser/Thr protein kinase family.</text>
</comment>
<evidence type="ECO:0000256" key="2">
    <source>
        <dbReference type="ARBA" id="ARBA00004251"/>
    </source>
</evidence>
<evidence type="ECO:0000256" key="23">
    <source>
        <dbReference type="ARBA" id="ARBA00048679"/>
    </source>
</evidence>
<keyword evidence="11 28" id="KW-0812">Transmembrane</keyword>
<dbReference type="Proteomes" id="UP000729402">
    <property type="component" value="Unassembled WGS sequence"/>
</dbReference>
<dbReference type="OrthoDB" id="676979at2759"/>
<evidence type="ECO:0000256" key="3">
    <source>
        <dbReference type="ARBA" id="ARBA00004389"/>
    </source>
</evidence>